<feature type="transmembrane region" description="Helical" evidence="1">
    <location>
        <begin position="112"/>
        <end position="129"/>
    </location>
</feature>
<evidence type="ECO:0000256" key="1">
    <source>
        <dbReference type="SAM" id="Phobius"/>
    </source>
</evidence>
<protein>
    <submittedName>
        <fullName evidence="2">Uncharacterized protein</fullName>
    </submittedName>
</protein>
<evidence type="ECO:0000313" key="2">
    <source>
        <dbReference type="EMBL" id="MPM28288.1"/>
    </source>
</evidence>
<dbReference type="EMBL" id="VSSQ01005214">
    <property type="protein sequence ID" value="MPM28288.1"/>
    <property type="molecule type" value="Genomic_DNA"/>
</dbReference>
<dbReference type="AlphaFoldDB" id="A0A644YJV1"/>
<dbReference type="AntiFam" id="ANF00157">
    <property type="entry name" value="Shadow ORF (opposite ileS)"/>
</dbReference>
<reference evidence="2" key="1">
    <citation type="submission" date="2019-08" db="EMBL/GenBank/DDBJ databases">
        <authorList>
            <person name="Kucharzyk K."/>
            <person name="Murdoch R.W."/>
            <person name="Higgins S."/>
            <person name="Loffler F."/>
        </authorList>
    </citation>
    <scope>NUCLEOTIDE SEQUENCE</scope>
</reference>
<keyword evidence="1" id="KW-0812">Transmembrane</keyword>
<keyword evidence="1" id="KW-0472">Membrane</keyword>
<proteinExistence type="predicted"/>
<feature type="transmembrane region" description="Helical" evidence="1">
    <location>
        <begin position="149"/>
        <end position="172"/>
    </location>
</feature>
<feature type="transmembrane region" description="Helical" evidence="1">
    <location>
        <begin position="20"/>
        <end position="36"/>
    </location>
</feature>
<gene>
    <name evidence="2" type="ORF">SDC9_74808</name>
</gene>
<organism evidence="2">
    <name type="scientific">bioreactor metagenome</name>
    <dbReference type="NCBI Taxonomy" id="1076179"/>
    <lineage>
        <taxon>unclassified sequences</taxon>
        <taxon>metagenomes</taxon>
        <taxon>ecological metagenomes</taxon>
    </lineage>
</organism>
<sequence length="173" mass="20222">MVCHIWIFHIGPKSDRAGKILPHTLIFPYAFLAFVYKRNQAVFFNLILAVQSQLFFDLKLYGKSVSVPSGLSEHFFALHGLISWNHILYNSRQHMSDVWLSVCCRRTVIKGICFALFAVFNAFFEYPVFAPEFFDFLFPLGKIKIRGYFIVHFILTSRLFFCLLLFCFFCCCP</sequence>
<keyword evidence="1" id="KW-1133">Transmembrane helix</keyword>
<accession>A0A644YJV1</accession>
<comment type="caution">
    <text evidence="2">The sequence shown here is derived from an EMBL/GenBank/DDBJ whole genome shotgun (WGS) entry which is preliminary data.</text>
</comment>
<name>A0A644YJV1_9ZZZZ</name>